<dbReference type="GO" id="GO:0042910">
    <property type="term" value="F:xenobiotic transmembrane transporter activity"/>
    <property type="evidence" value="ECO:0007669"/>
    <property type="project" value="InterPro"/>
</dbReference>
<evidence type="ECO:0000256" key="6">
    <source>
        <dbReference type="ARBA" id="ARBA00022989"/>
    </source>
</evidence>
<feature type="transmembrane region" description="Helical" evidence="8">
    <location>
        <begin position="103"/>
        <end position="124"/>
    </location>
</feature>
<feature type="transmembrane region" description="Helical" evidence="8">
    <location>
        <begin position="344"/>
        <end position="362"/>
    </location>
</feature>
<keyword evidence="6 8" id="KW-1133">Transmembrane helix</keyword>
<feature type="transmembrane region" description="Helical" evidence="8">
    <location>
        <begin position="213"/>
        <end position="233"/>
    </location>
</feature>
<keyword evidence="7 8" id="KW-0472">Membrane</keyword>
<reference evidence="10" key="3">
    <citation type="submission" date="2022-12" db="EMBL/GenBank/DDBJ databases">
        <authorList>
            <person name="Sun Q."/>
            <person name="Kim S."/>
        </authorList>
    </citation>
    <scope>NUCLEOTIDE SEQUENCE</scope>
    <source>
        <strain evidence="10">KCTC 12344</strain>
    </source>
</reference>
<dbReference type="RefSeq" id="WP_134384663.1">
    <property type="nucleotide sequence ID" value="NZ_BMWW01000001.1"/>
</dbReference>
<reference evidence="11 12" key="2">
    <citation type="submission" date="2019-03" db="EMBL/GenBank/DDBJ databases">
        <title>Draft Genome Sequences of Six Type Strains of the Genus Massilia.</title>
        <authorList>
            <person name="Miess H."/>
            <person name="Frediansyhah A."/>
            <person name="Gross H."/>
        </authorList>
    </citation>
    <scope>NUCLEOTIDE SEQUENCE [LARGE SCALE GENOMIC DNA]</scope>
    <source>
        <strain evidence="11 12">DSM 17505</strain>
    </source>
</reference>
<dbReference type="InterPro" id="IPR004812">
    <property type="entry name" value="Efflux_drug-R_Bcr/CmlA"/>
</dbReference>
<evidence type="ECO:0000256" key="3">
    <source>
        <dbReference type="ARBA" id="ARBA00022448"/>
    </source>
</evidence>
<evidence type="ECO:0000313" key="12">
    <source>
        <dbReference type="Proteomes" id="UP000294359"/>
    </source>
</evidence>
<dbReference type="EMBL" id="BMWW01000001">
    <property type="protein sequence ID" value="GGY75684.1"/>
    <property type="molecule type" value="Genomic_DNA"/>
</dbReference>
<organism evidence="10 13">
    <name type="scientific">Pseudoduganella plicata</name>
    <dbReference type="NCBI Taxonomy" id="321984"/>
    <lineage>
        <taxon>Bacteria</taxon>
        <taxon>Pseudomonadati</taxon>
        <taxon>Pseudomonadota</taxon>
        <taxon>Betaproteobacteria</taxon>
        <taxon>Burkholderiales</taxon>
        <taxon>Oxalobacteraceae</taxon>
        <taxon>Telluria group</taxon>
        <taxon>Pseudoduganella</taxon>
    </lineage>
</organism>
<dbReference type="NCBIfam" id="TIGR00710">
    <property type="entry name" value="efflux_Bcr_CflA"/>
    <property type="match status" value="1"/>
</dbReference>
<dbReference type="AlphaFoldDB" id="A0A4P7BDS9"/>
<dbReference type="InterPro" id="IPR036259">
    <property type="entry name" value="MFS_trans_sf"/>
</dbReference>
<dbReference type="SUPFAM" id="SSF103473">
    <property type="entry name" value="MFS general substrate transporter"/>
    <property type="match status" value="1"/>
</dbReference>
<feature type="transmembrane region" description="Helical" evidence="8">
    <location>
        <begin position="9"/>
        <end position="27"/>
    </location>
</feature>
<feature type="transmembrane region" description="Helical" evidence="8">
    <location>
        <begin position="47"/>
        <end position="66"/>
    </location>
</feature>
<dbReference type="Pfam" id="PF07690">
    <property type="entry name" value="MFS_1"/>
    <property type="match status" value="1"/>
</dbReference>
<dbReference type="PANTHER" id="PTHR23502">
    <property type="entry name" value="MAJOR FACILITATOR SUPERFAMILY"/>
    <property type="match status" value="1"/>
</dbReference>
<dbReference type="PANTHER" id="PTHR23502:SF132">
    <property type="entry name" value="POLYAMINE TRANSPORTER 2-RELATED"/>
    <property type="match status" value="1"/>
</dbReference>
<evidence type="ECO:0000256" key="4">
    <source>
        <dbReference type="ARBA" id="ARBA00022475"/>
    </source>
</evidence>
<dbReference type="PRINTS" id="PR01035">
    <property type="entry name" value="TCRTETA"/>
</dbReference>
<keyword evidence="5 8" id="KW-0812">Transmembrane</keyword>
<dbReference type="OrthoDB" id="9814303at2"/>
<dbReference type="InterPro" id="IPR001958">
    <property type="entry name" value="Tet-R_TetA/multi-R_MdtG-like"/>
</dbReference>
<evidence type="ECO:0000313" key="11">
    <source>
        <dbReference type="EMBL" id="QBQ36380.1"/>
    </source>
</evidence>
<evidence type="ECO:0000256" key="7">
    <source>
        <dbReference type="ARBA" id="ARBA00023136"/>
    </source>
</evidence>
<evidence type="ECO:0000256" key="8">
    <source>
        <dbReference type="RuleBase" id="RU365088"/>
    </source>
</evidence>
<dbReference type="Gene3D" id="1.20.1720.10">
    <property type="entry name" value="Multidrug resistance protein D"/>
    <property type="match status" value="1"/>
</dbReference>
<feature type="transmembrane region" description="Helical" evidence="8">
    <location>
        <begin position="136"/>
        <end position="158"/>
    </location>
</feature>
<keyword evidence="3 8" id="KW-0813">Transport</keyword>
<dbReference type="Proteomes" id="UP000294359">
    <property type="component" value="Chromosome"/>
</dbReference>
<dbReference type="EMBL" id="CP038026">
    <property type="protein sequence ID" value="QBQ36380.1"/>
    <property type="molecule type" value="Genomic_DNA"/>
</dbReference>
<name>A0A4P7BDS9_9BURK</name>
<reference evidence="10" key="1">
    <citation type="journal article" date="2014" name="Int. J. Syst. Evol. Microbiol.">
        <title>Complete genome sequence of Corynebacterium casei LMG S-19264T (=DSM 44701T), isolated from a smear-ripened cheese.</title>
        <authorList>
            <consortium name="US DOE Joint Genome Institute (JGI-PGF)"/>
            <person name="Walter F."/>
            <person name="Albersmeier A."/>
            <person name="Kalinowski J."/>
            <person name="Ruckert C."/>
        </authorList>
    </citation>
    <scope>NUCLEOTIDE SEQUENCE</scope>
    <source>
        <strain evidence="10">KCTC 12344</strain>
    </source>
</reference>
<feature type="transmembrane region" description="Helical" evidence="8">
    <location>
        <begin position="308"/>
        <end position="332"/>
    </location>
</feature>
<dbReference type="PROSITE" id="PS50850">
    <property type="entry name" value="MFS"/>
    <property type="match status" value="1"/>
</dbReference>
<feature type="transmembrane region" description="Helical" evidence="8">
    <location>
        <begin position="78"/>
        <end position="97"/>
    </location>
</feature>
<dbReference type="Proteomes" id="UP000619512">
    <property type="component" value="Unassembled WGS sequence"/>
</dbReference>
<dbReference type="GO" id="GO:0005886">
    <property type="term" value="C:plasma membrane"/>
    <property type="evidence" value="ECO:0007669"/>
    <property type="project" value="UniProtKB-SubCell"/>
</dbReference>
<proteinExistence type="inferred from homology"/>
<comment type="similarity">
    <text evidence="2 8">Belongs to the major facilitator superfamily. Bcr/CmlA family.</text>
</comment>
<feature type="transmembrane region" description="Helical" evidence="8">
    <location>
        <begin position="280"/>
        <end position="302"/>
    </location>
</feature>
<keyword evidence="8" id="KW-0997">Cell inner membrane</keyword>
<protein>
    <recommendedName>
        <fullName evidence="8">Bcr/CflA family efflux transporter</fullName>
    </recommendedName>
</protein>
<accession>A0A4P7BDS9</accession>
<keyword evidence="12" id="KW-1185">Reference proteome</keyword>
<feature type="transmembrane region" description="Helical" evidence="8">
    <location>
        <begin position="164"/>
        <end position="192"/>
    </location>
</feature>
<keyword evidence="4" id="KW-1003">Cell membrane</keyword>
<feature type="transmembrane region" description="Helical" evidence="8">
    <location>
        <begin position="248"/>
        <end position="268"/>
    </location>
</feature>
<comment type="subcellular location">
    <subcellularLocation>
        <location evidence="8">Cell inner membrane</location>
        <topology evidence="8">Multi-pass membrane protein</topology>
    </subcellularLocation>
    <subcellularLocation>
        <location evidence="1">Cell membrane</location>
        <topology evidence="1">Multi-pass membrane protein</topology>
    </subcellularLocation>
</comment>
<evidence type="ECO:0000256" key="2">
    <source>
        <dbReference type="ARBA" id="ARBA00006236"/>
    </source>
</evidence>
<dbReference type="CDD" id="cd17320">
    <property type="entry name" value="MFS_MdfA_MDR_like"/>
    <property type="match status" value="1"/>
</dbReference>
<dbReference type="InterPro" id="IPR020846">
    <property type="entry name" value="MFS_dom"/>
</dbReference>
<evidence type="ECO:0000259" key="9">
    <source>
        <dbReference type="PROSITE" id="PS50850"/>
    </source>
</evidence>
<evidence type="ECO:0000256" key="1">
    <source>
        <dbReference type="ARBA" id="ARBA00004651"/>
    </source>
</evidence>
<feature type="transmembrane region" description="Helical" evidence="8">
    <location>
        <begin position="368"/>
        <end position="390"/>
    </location>
</feature>
<dbReference type="GO" id="GO:1990961">
    <property type="term" value="P:xenobiotic detoxification by transmembrane export across the plasma membrane"/>
    <property type="evidence" value="ECO:0007669"/>
    <property type="project" value="InterPro"/>
</dbReference>
<sequence length="401" mass="42514">MSDNRTLKPWAWTAILLIVVCLPRVTIDAYLPSLPAMADTLGASDANLQLTLTLYMVGYAVSMLVCGPLCDRVGRRPVLLWGTALYLLATVVCVIAGDVATIIVARMFPALGGCCGTVVGRVMVRDRFDKATQARMLSRISMGMALSPIVAPLIGSAIDIALGWRWVFIALALLGTVSLALIALLLPETLAVTAGGQRERPLAVYRRLLGDPYFLRYALAISFVYCTYFPFIAESSVLLQRTMHLSQTAYALVFGLTVAGYVTGSNLFRRLSARHPADRVISWAVALNLCGAALLLGATTLLPLALPAIVAPFLLIMLSVGIAIPACQFGVLQPYASVAGSASGLFFFVQMALTAVCSFVTGCFSNGTAAPMVVVTAICSVGFAAVWAGLRRPAQVGLAQT</sequence>
<evidence type="ECO:0000256" key="5">
    <source>
        <dbReference type="ARBA" id="ARBA00022692"/>
    </source>
</evidence>
<gene>
    <name evidence="11" type="ORF">E1742_09555</name>
    <name evidence="10" type="ORF">GCM10007388_05270</name>
</gene>
<evidence type="ECO:0000313" key="13">
    <source>
        <dbReference type="Proteomes" id="UP000619512"/>
    </source>
</evidence>
<dbReference type="InterPro" id="IPR011701">
    <property type="entry name" value="MFS"/>
</dbReference>
<feature type="domain" description="Major facilitator superfamily (MFS) profile" evidence="9">
    <location>
        <begin position="1"/>
        <end position="394"/>
    </location>
</feature>
<evidence type="ECO:0000313" key="10">
    <source>
        <dbReference type="EMBL" id="GGY75684.1"/>
    </source>
</evidence>